<feature type="transmembrane region" description="Helical" evidence="9">
    <location>
        <begin position="106"/>
        <end position="124"/>
    </location>
</feature>
<evidence type="ECO:0000256" key="9">
    <source>
        <dbReference type="SAM" id="Phobius"/>
    </source>
</evidence>
<comment type="catalytic activity">
    <reaction evidence="8">
        <text>a cholesterol ester + H2O = cholesterol + a fatty acid + H(+)</text>
        <dbReference type="Rhea" id="RHEA:36403"/>
        <dbReference type="ChEBI" id="CHEBI:15377"/>
        <dbReference type="ChEBI" id="CHEBI:15378"/>
        <dbReference type="ChEBI" id="CHEBI:16113"/>
        <dbReference type="ChEBI" id="CHEBI:17002"/>
        <dbReference type="ChEBI" id="CHEBI:28868"/>
        <dbReference type="EC" id="3.1.1.13"/>
    </reaction>
    <physiologicalReaction direction="left-to-right" evidence="8">
        <dbReference type="Rhea" id="RHEA:36404"/>
    </physiologicalReaction>
</comment>
<dbReference type="GO" id="GO:0019915">
    <property type="term" value="P:lipid storage"/>
    <property type="evidence" value="ECO:0007669"/>
    <property type="project" value="InterPro"/>
</dbReference>
<dbReference type="KEGG" id="hazt:108682354"/>
<accession>A0A8B7PNT1</accession>
<evidence type="ECO:0000256" key="6">
    <source>
        <dbReference type="ARBA" id="ARBA00031924"/>
    </source>
</evidence>
<evidence type="ECO:0000313" key="10">
    <source>
        <dbReference type="Proteomes" id="UP000694843"/>
    </source>
</evidence>
<dbReference type="OrthoDB" id="448051at2759"/>
<evidence type="ECO:0000256" key="1">
    <source>
        <dbReference type="ARBA" id="ARBA00004502"/>
    </source>
</evidence>
<keyword evidence="10" id="KW-1185">Reference proteome</keyword>
<evidence type="ECO:0000256" key="7">
    <source>
        <dbReference type="ARBA" id="ARBA00039150"/>
    </source>
</evidence>
<sequence length="317" mass="36033">MEKFRQISIDGMITDWLTIDPIDGNPSEIVLFLPGNPSLMNFYKQFCRELFKELGGSKAVWSITMGDQAATGHSFRETVAPPPTPSLDKQLRHKAKFIDEYIPKGVKVSIIAYSISCYLLLALIKKKGVAIGTLGDDAGAKLVDSLYFIFPVIERMRDSPLGKIFLPALCYFTWLILAIAFIILMFPNKIKFPIIKKILTSNTGSPPQDQFVTGAIELIHPVMLKRVLNTLKEEIEQVKELDISTIEDNRHKMVFYYGSYDGFCPRKYLYELRERVPDVNAYLCRDSLHHVYVAHSSEQMAHIMGGIMGNKSDERMR</sequence>
<keyword evidence="4" id="KW-0551">Lipid droplet</keyword>
<keyword evidence="5 11" id="KW-0378">Hydrolase</keyword>
<dbReference type="PANTHER" id="PTHR13390">
    <property type="entry name" value="LIPASE"/>
    <property type="match status" value="1"/>
</dbReference>
<proteinExistence type="inferred from homology"/>
<protein>
    <recommendedName>
        <fullName evidence="3">Lipid droplet-associated hydrolase</fullName>
        <ecNumber evidence="7">3.1.1.13</ecNumber>
    </recommendedName>
    <alternativeName>
        <fullName evidence="6">Lipid droplet-associated serine hydrolase</fullName>
    </alternativeName>
</protein>
<keyword evidence="9" id="KW-0812">Transmembrane</keyword>
<evidence type="ECO:0000256" key="8">
    <source>
        <dbReference type="ARBA" id="ARBA00049527"/>
    </source>
</evidence>
<keyword evidence="9" id="KW-0472">Membrane</keyword>
<feature type="transmembrane region" description="Helical" evidence="9">
    <location>
        <begin position="164"/>
        <end position="186"/>
    </location>
</feature>
<reference evidence="11" key="1">
    <citation type="submission" date="2025-08" db="UniProtKB">
        <authorList>
            <consortium name="RefSeq"/>
        </authorList>
    </citation>
    <scope>IDENTIFICATION</scope>
    <source>
        <tissue evidence="11">Whole organism</tissue>
    </source>
</reference>
<dbReference type="GeneID" id="108682354"/>
<dbReference type="InterPro" id="IPR019363">
    <property type="entry name" value="LDAH"/>
</dbReference>
<dbReference type="EC" id="3.1.1.13" evidence="7"/>
<organism evidence="10 11">
    <name type="scientific">Hyalella azteca</name>
    <name type="common">Amphipod</name>
    <dbReference type="NCBI Taxonomy" id="294128"/>
    <lineage>
        <taxon>Eukaryota</taxon>
        <taxon>Metazoa</taxon>
        <taxon>Ecdysozoa</taxon>
        <taxon>Arthropoda</taxon>
        <taxon>Crustacea</taxon>
        <taxon>Multicrustacea</taxon>
        <taxon>Malacostraca</taxon>
        <taxon>Eumalacostraca</taxon>
        <taxon>Peracarida</taxon>
        <taxon>Amphipoda</taxon>
        <taxon>Senticaudata</taxon>
        <taxon>Talitrida</taxon>
        <taxon>Talitroidea</taxon>
        <taxon>Hyalellidae</taxon>
        <taxon>Hyalella</taxon>
    </lineage>
</organism>
<evidence type="ECO:0000313" key="11">
    <source>
        <dbReference type="RefSeq" id="XP_018026987.1"/>
    </source>
</evidence>
<name>A0A8B7PNT1_HYAAZ</name>
<evidence type="ECO:0000256" key="5">
    <source>
        <dbReference type="ARBA" id="ARBA00022801"/>
    </source>
</evidence>
<dbReference type="GO" id="GO:0005811">
    <property type="term" value="C:lipid droplet"/>
    <property type="evidence" value="ECO:0007669"/>
    <property type="project" value="UniProtKB-SubCell"/>
</dbReference>
<evidence type="ECO:0000256" key="4">
    <source>
        <dbReference type="ARBA" id="ARBA00022677"/>
    </source>
</evidence>
<comment type="subcellular location">
    <subcellularLocation>
        <location evidence="1">Lipid droplet</location>
    </subcellularLocation>
</comment>
<dbReference type="InterPro" id="IPR029058">
    <property type="entry name" value="AB_hydrolase_fold"/>
</dbReference>
<dbReference type="Proteomes" id="UP000694843">
    <property type="component" value="Unplaced"/>
</dbReference>
<dbReference type="Pfam" id="PF10230">
    <property type="entry name" value="LIDHydrolase"/>
    <property type="match status" value="1"/>
</dbReference>
<dbReference type="GO" id="GO:0004771">
    <property type="term" value="F:sterol ester esterase activity"/>
    <property type="evidence" value="ECO:0007669"/>
    <property type="project" value="UniProtKB-EC"/>
</dbReference>
<evidence type="ECO:0000256" key="2">
    <source>
        <dbReference type="ARBA" id="ARBA00008300"/>
    </source>
</evidence>
<evidence type="ECO:0000256" key="3">
    <source>
        <dbReference type="ARBA" id="ARBA00019242"/>
    </source>
</evidence>
<dbReference type="SUPFAM" id="SSF53474">
    <property type="entry name" value="alpha/beta-Hydrolases"/>
    <property type="match status" value="1"/>
</dbReference>
<comment type="similarity">
    <text evidence="2">Belongs to the AB hydrolase superfamily. LDAH family.</text>
</comment>
<gene>
    <name evidence="11" type="primary">LOC108682354</name>
</gene>
<dbReference type="Gene3D" id="3.40.50.1820">
    <property type="entry name" value="alpha/beta hydrolase"/>
    <property type="match status" value="1"/>
</dbReference>
<dbReference type="OMA" id="NEGFYAH"/>
<dbReference type="RefSeq" id="XP_018026987.1">
    <property type="nucleotide sequence ID" value="XM_018171498.2"/>
</dbReference>
<dbReference type="AlphaFoldDB" id="A0A8B7PNT1"/>
<dbReference type="PANTHER" id="PTHR13390:SF0">
    <property type="entry name" value="LIPID DROPLET-ASSOCIATED HYDROLASE"/>
    <property type="match status" value="1"/>
</dbReference>
<keyword evidence="9" id="KW-1133">Transmembrane helix</keyword>